<dbReference type="PANTHER" id="PTHR44591:SF3">
    <property type="entry name" value="RESPONSE REGULATORY DOMAIN-CONTAINING PROTEIN"/>
    <property type="match status" value="1"/>
</dbReference>
<dbReference type="SUPFAM" id="SSF52172">
    <property type="entry name" value="CheY-like"/>
    <property type="match status" value="1"/>
</dbReference>
<feature type="modified residue" description="4-aspartylphosphate" evidence="2">
    <location>
        <position position="56"/>
    </location>
</feature>
<protein>
    <recommendedName>
        <fullName evidence="3">Response regulatory domain-containing protein</fullName>
    </recommendedName>
</protein>
<comment type="caution">
    <text evidence="4">The sequence shown here is derived from an EMBL/GenBank/DDBJ whole genome shotgun (WGS) entry which is preliminary data.</text>
</comment>
<proteinExistence type="predicted"/>
<dbReference type="Gene3D" id="3.40.50.2300">
    <property type="match status" value="1"/>
</dbReference>
<dbReference type="GO" id="GO:0000160">
    <property type="term" value="P:phosphorelay signal transduction system"/>
    <property type="evidence" value="ECO:0007669"/>
    <property type="project" value="InterPro"/>
</dbReference>
<evidence type="ECO:0000313" key="5">
    <source>
        <dbReference type="Proteomes" id="UP000053690"/>
    </source>
</evidence>
<dbReference type="InterPro" id="IPR001789">
    <property type="entry name" value="Sig_transdc_resp-reg_receiver"/>
</dbReference>
<dbReference type="InterPro" id="IPR050595">
    <property type="entry name" value="Bact_response_regulator"/>
</dbReference>
<sequence length="125" mass="14051">MERKAQVVHVDDDADIISIARMSLEVVGGFDVAQFNSARALLDNLTGLEPDLFLLDVMMPEMDGVELLRELRKLHPYKETPAVFMTAKTDQAFKETLVGWHKVDCITKPFDPIALPDQLNAILNK</sequence>
<dbReference type="PROSITE" id="PS50110">
    <property type="entry name" value="RESPONSE_REGULATORY"/>
    <property type="match status" value="1"/>
</dbReference>
<dbReference type="AlphaFoldDB" id="A0A0X3U176"/>
<evidence type="ECO:0000313" key="4">
    <source>
        <dbReference type="EMBL" id="KUJ80991.1"/>
    </source>
</evidence>
<feature type="domain" description="Response regulatory" evidence="3">
    <location>
        <begin position="6"/>
        <end position="123"/>
    </location>
</feature>
<dbReference type="EMBL" id="LQBP01000002">
    <property type="protein sequence ID" value="KUJ80991.1"/>
    <property type="molecule type" value="Genomic_DNA"/>
</dbReference>
<evidence type="ECO:0000256" key="1">
    <source>
        <dbReference type="ARBA" id="ARBA00022553"/>
    </source>
</evidence>
<organism evidence="4 5">
    <name type="scientific">Ruegeria profundi</name>
    <dbReference type="NCBI Taxonomy" id="1685378"/>
    <lineage>
        <taxon>Bacteria</taxon>
        <taxon>Pseudomonadati</taxon>
        <taxon>Pseudomonadota</taxon>
        <taxon>Alphaproteobacteria</taxon>
        <taxon>Rhodobacterales</taxon>
        <taxon>Roseobacteraceae</taxon>
        <taxon>Ruegeria</taxon>
    </lineage>
</organism>
<dbReference type="OrthoDB" id="9800897at2"/>
<dbReference type="SMART" id="SM00448">
    <property type="entry name" value="REC"/>
    <property type="match status" value="1"/>
</dbReference>
<accession>A0A0X3U176</accession>
<name>A0A0X3U176_9RHOB</name>
<gene>
    <name evidence="4" type="ORF">AVO44_03695</name>
</gene>
<dbReference type="STRING" id="1685378.AVO44_03695"/>
<dbReference type="PANTHER" id="PTHR44591">
    <property type="entry name" value="STRESS RESPONSE REGULATOR PROTEIN 1"/>
    <property type="match status" value="1"/>
</dbReference>
<evidence type="ECO:0000256" key="2">
    <source>
        <dbReference type="PROSITE-ProRule" id="PRU00169"/>
    </source>
</evidence>
<reference evidence="5" key="1">
    <citation type="submission" date="2015-12" db="EMBL/GenBank/DDBJ databases">
        <authorList>
            <person name="Zhang G."/>
            <person name="Stingl U."/>
        </authorList>
    </citation>
    <scope>NUCLEOTIDE SEQUENCE [LARGE SCALE GENOMIC DNA]</scope>
    <source>
        <strain evidence="5">ZGT108</strain>
    </source>
</reference>
<keyword evidence="5" id="KW-1185">Reference proteome</keyword>
<dbReference type="RefSeq" id="WP_068332786.1">
    <property type="nucleotide sequence ID" value="NZ_LQBP01000002.1"/>
</dbReference>
<dbReference type="Proteomes" id="UP000053690">
    <property type="component" value="Unassembled WGS sequence"/>
</dbReference>
<dbReference type="InterPro" id="IPR011006">
    <property type="entry name" value="CheY-like_superfamily"/>
</dbReference>
<evidence type="ECO:0000259" key="3">
    <source>
        <dbReference type="PROSITE" id="PS50110"/>
    </source>
</evidence>
<keyword evidence="1 2" id="KW-0597">Phosphoprotein</keyword>
<dbReference type="Pfam" id="PF00072">
    <property type="entry name" value="Response_reg"/>
    <property type="match status" value="1"/>
</dbReference>